<feature type="transmembrane region" description="Helical" evidence="10">
    <location>
        <begin position="59"/>
        <end position="77"/>
    </location>
</feature>
<dbReference type="GO" id="GO:0008324">
    <property type="term" value="F:monoatomic cation transmembrane transporter activity"/>
    <property type="evidence" value="ECO:0007669"/>
    <property type="project" value="InterPro"/>
</dbReference>
<evidence type="ECO:0000256" key="1">
    <source>
        <dbReference type="ARBA" id="ARBA00004651"/>
    </source>
</evidence>
<evidence type="ECO:0000256" key="5">
    <source>
        <dbReference type="ARBA" id="ARBA00022538"/>
    </source>
</evidence>
<evidence type="ECO:0000256" key="9">
    <source>
        <dbReference type="ARBA" id="ARBA00023136"/>
    </source>
</evidence>
<organism evidence="12 13">
    <name type="scientific">Magnetospirillum aberrantis SpK</name>
    <dbReference type="NCBI Taxonomy" id="908842"/>
    <lineage>
        <taxon>Bacteria</taxon>
        <taxon>Pseudomonadati</taxon>
        <taxon>Pseudomonadota</taxon>
        <taxon>Alphaproteobacteria</taxon>
        <taxon>Rhodospirillales</taxon>
        <taxon>Rhodospirillaceae</taxon>
        <taxon>Magnetospirillum</taxon>
    </lineage>
</organism>
<evidence type="ECO:0000256" key="10">
    <source>
        <dbReference type="SAM" id="Phobius"/>
    </source>
</evidence>
<feature type="transmembrane region" description="Helical" evidence="10">
    <location>
        <begin position="301"/>
        <end position="323"/>
    </location>
</feature>
<dbReference type="Pfam" id="PF00999">
    <property type="entry name" value="Na_H_Exchanger"/>
    <property type="match status" value="1"/>
</dbReference>
<evidence type="ECO:0000256" key="6">
    <source>
        <dbReference type="ARBA" id="ARBA00022692"/>
    </source>
</evidence>
<comment type="caution">
    <text evidence="12">The sequence shown here is derived from an EMBL/GenBank/DDBJ whole genome shotgun (WGS) entry which is preliminary data.</text>
</comment>
<accession>A0A7C9UUN5</accession>
<evidence type="ECO:0000313" key="12">
    <source>
        <dbReference type="EMBL" id="NFV80848.1"/>
    </source>
</evidence>
<dbReference type="GO" id="GO:0015297">
    <property type="term" value="F:antiporter activity"/>
    <property type="evidence" value="ECO:0007669"/>
    <property type="project" value="UniProtKB-KW"/>
</dbReference>
<protein>
    <submittedName>
        <fullName evidence="12">Potassium/proton antiporter</fullName>
    </submittedName>
</protein>
<dbReference type="NCBIfam" id="NF003715">
    <property type="entry name" value="PRK05326.1-2"/>
    <property type="match status" value="1"/>
</dbReference>
<evidence type="ECO:0000256" key="8">
    <source>
        <dbReference type="ARBA" id="ARBA00023065"/>
    </source>
</evidence>
<reference evidence="12 13" key="1">
    <citation type="submission" date="2020-02" db="EMBL/GenBank/DDBJ databases">
        <authorList>
            <person name="Dziuba M."/>
            <person name="Kuznetsov B."/>
            <person name="Mardanov A."/>
            <person name="Ravin N."/>
            <person name="Grouzdev D."/>
        </authorList>
    </citation>
    <scope>NUCLEOTIDE SEQUENCE [LARGE SCALE GENOMIC DNA]</scope>
    <source>
        <strain evidence="12 13">SpK</strain>
    </source>
</reference>
<dbReference type="InterPro" id="IPR038770">
    <property type="entry name" value="Na+/solute_symporter_sf"/>
</dbReference>
<feature type="domain" description="RCK C-terminal" evidence="11">
    <location>
        <begin position="403"/>
        <end position="482"/>
    </location>
</feature>
<feature type="transmembrane region" description="Helical" evidence="10">
    <location>
        <begin position="89"/>
        <end position="110"/>
    </location>
</feature>
<keyword evidence="7 10" id="KW-1133">Transmembrane helix</keyword>
<feature type="transmembrane region" description="Helical" evidence="10">
    <location>
        <begin position="278"/>
        <end position="295"/>
    </location>
</feature>
<keyword evidence="2" id="KW-0813">Transport</keyword>
<dbReference type="GO" id="GO:1902600">
    <property type="term" value="P:proton transmembrane transport"/>
    <property type="evidence" value="ECO:0007669"/>
    <property type="project" value="InterPro"/>
</dbReference>
<evidence type="ECO:0000256" key="2">
    <source>
        <dbReference type="ARBA" id="ARBA00022448"/>
    </source>
</evidence>
<evidence type="ECO:0000259" key="11">
    <source>
        <dbReference type="PROSITE" id="PS51202"/>
    </source>
</evidence>
<keyword evidence="5" id="KW-0633">Potassium transport</keyword>
<dbReference type="NCBIfam" id="NF003714">
    <property type="entry name" value="PRK05326.1-1"/>
    <property type="match status" value="1"/>
</dbReference>
<keyword evidence="6 10" id="KW-0812">Transmembrane</keyword>
<gene>
    <name evidence="12" type="ORF">G4223_12075</name>
</gene>
<keyword evidence="3" id="KW-0050">Antiport</keyword>
<keyword evidence="4" id="KW-1003">Cell membrane</keyword>
<dbReference type="AlphaFoldDB" id="A0A7C9UUN5"/>
<evidence type="ECO:0000256" key="7">
    <source>
        <dbReference type="ARBA" id="ARBA00022989"/>
    </source>
</evidence>
<keyword evidence="9 10" id="KW-0472">Membrane</keyword>
<feature type="transmembrane region" description="Helical" evidence="10">
    <location>
        <begin position="6"/>
        <end position="26"/>
    </location>
</feature>
<feature type="transmembrane region" description="Helical" evidence="10">
    <location>
        <begin position="33"/>
        <end position="53"/>
    </location>
</feature>
<name>A0A7C9UUN5_9PROT</name>
<dbReference type="InterPro" id="IPR006037">
    <property type="entry name" value="RCK_C"/>
</dbReference>
<comment type="subcellular location">
    <subcellularLocation>
        <location evidence="1">Cell membrane</location>
        <topology evidence="1">Multi-pass membrane protein</topology>
    </subcellularLocation>
</comment>
<feature type="transmembrane region" description="Helical" evidence="10">
    <location>
        <begin position="198"/>
        <end position="217"/>
    </location>
</feature>
<evidence type="ECO:0000256" key="4">
    <source>
        <dbReference type="ARBA" id="ARBA00022475"/>
    </source>
</evidence>
<dbReference type="PANTHER" id="PTHR32507">
    <property type="entry name" value="NA(+)/H(+) ANTIPORTER 1"/>
    <property type="match status" value="1"/>
</dbReference>
<dbReference type="PROSITE" id="PS51202">
    <property type="entry name" value="RCK_C"/>
    <property type="match status" value="1"/>
</dbReference>
<dbReference type="PANTHER" id="PTHR32507:SF7">
    <property type="entry name" value="K(+)_H(+) ANTIPORTER NHAP2"/>
    <property type="match status" value="1"/>
</dbReference>
<dbReference type="EMBL" id="JAAIYP010000038">
    <property type="protein sequence ID" value="NFV80848.1"/>
    <property type="molecule type" value="Genomic_DNA"/>
</dbReference>
<dbReference type="Gene3D" id="1.20.1530.20">
    <property type="match status" value="1"/>
</dbReference>
<proteinExistence type="predicted"/>
<evidence type="ECO:0000313" key="13">
    <source>
        <dbReference type="Proteomes" id="UP000480684"/>
    </source>
</evidence>
<sequence length="604" mass="64475">MIEHMNVAVLVLAGLVTFSIFTSLLSYRIGAPLLLVFLGVGLLAGDGGVGGIIFDDASAAYMIGSVALAMVLFDSGFHTPIKAVRMAALPSLSLATLGVVLTAAVVAVPACLLLDMSWIEGLLLGSIVGSTDAAAVFFLLRVGGIHIRDRVRSILEVESGSNDPMAIFLTLILIRFLVDRSTHIGFGGFVILNLLREFGIGALAGLVGGAVIVQAVNRLGIERGLLPVAGLAMSLMLFAATALVGGSGFLAVYVAGLVAGNSRLVAPDTMRRFQDGTTWLAQITMFLTLGLLASPNEFPPLILPSLGIAFVLIFVARPLAVWIGLLPFHMSRNEIAFVSWVGLRGAVGILLAILPMVSGMENGRVFFNVTFMVVLVSLAVQGWTIGPVARWLGQVVPRRIGPVERMELEIPGAAHELVAYRIVANSLVAQGHRLPRWASPSLVVRDGRSLLGSGVQKLKPGDMVWLFAKPERVPHLDRLFASPAQAAEADRQFFGDFPIDPRVRMGELAVMYGLPVPEEACELAVAAWLEGSLGTRPGIGDRVPLGEVELIVRALDADDNIGEVGLAAEPTQVDKPRLPLFPTGREVRARARRWVGRFRRRGTP</sequence>
<feature type="transmembrane region" description="Helical" evidence="10">
    <location>
        <begin position="122"/>
        <end position="140"/>
    </location>
</feature>
<dbReference type="InterPro" id="IPR006153">
    <property type="entry name" value="Cation/H_exchanger_TM"/>
</dbReference>
<feature type="transmembrane region" description="Helical" evidence="10">
    <location>
        <begin position="335"/>
        <end position="354"/>
    </location>
</feature>
<dbReference type="RefSeq" id="WP_163679820.1">
    <property type="nucleotide sequence ID" value="NZ_JAAIYP010000038.1"/>
</dbReference>
<dbReference type="Proteomes" id="UP000480684">
    <property type="component" value="Unassembled WGS sequence"/>
</dbReference>
<dbReference type="NCBIfam" id="NF003716">
    <property type="entry name" value="PRK05326.1-3"/>
    <property type="match status" value="1"/>
</dbReference>
<keyword evidence="5" id="KW-0630">Potassium</keyword>
<keyword evidence="8" id="KW-0406">Ion transport</keyword>
<evidence type="ECO:0000256" key="3">
    <source>
        <dbReference type="ARBA" id="ARBA00022449"/>
    </source>
</evidence>
<feature type="transmembrane region" description="Helical" evidence="10">
    <location>
        <begin position="366"/>
        <end position="389"/>
    </location>
</feature>
<keyword evidence="13" id="KW-1185">Reference proteome</keyword>
<dbReference type="GO" id="GO:0005886">
    <property type="term" value="C:plasma membrane"/>
    <property type="evidence" value="ECO:0007669"/>
    <property type="project" value="UniProtKB-SubCell"/>
</dbReference>
<dbReference type="GO" id="GO:0006813">
    <property type="term" value="P:potassium ion transport"/>
    <property type="evidence" value="ECO:0007669"/>
    <property type="project" value="UniProtKB-KW"/>
</dbReference>